<dbReference type="Proteomes" id="UP000600865">
    <property type="component" value="Unassembled WGS sequence"/>
</dbReference>
<feature type="transmembrane region" description="Helical" evidence="1">
    <location>
        <begin position="120"/>
        <end position="143"/>
    </location>
</feature>
<gene>
    <name evidence="3" type="ORF">GCM10011309_10460</name>
</gene>
<accession>A0A918KGT2</accession>
<evidence type="ECO:0000256" key="1">
    <source>
        <dbReference type="SAM" id="Phobius"/>
    </source>
</evidence>
<dbReference type="InterPro" id="IPR052173">
    <property type="entry name" value="Beta-lactam_resp_regulator"/>
</dbReference>
<feature type="transmembrane region" description="Helical" evidence="1">
    <location>
        <begin position="12"/>
        <end position="32"/>
    </location>
</feature>
<feature type="transmembrane region" description="Helical" evidence="1">
    <location>
        <begin position="44"/>
        <end position="63"/>
    </location>
</feature>
<keyword evidence="1" id="KW-0812">Transmembrane</keyword>
<comment type="caution">
    <text evidence="3">The sequence shown here is derived from an EMBL/GenBank/DDBJ whole genome shotgun (WGS) entry which is preliminary data.</text>
</comment>
<evidence type="ECO:0000313" key="3">
    <source>
        <dbReference type="EMBL" id="GGX62395.1"/>
    </source>
</evidence>
<keyword evidence="1" id="KW-0472">Membrane</keyword>
<feature type="domain" description="Peptidase M56" evidence="2">
    <location>
        <begin position="17"/>
        <end position="294"/>
    </location>
</feature>
<dbReference type="RefSeq" id="WP_189582274.1">
    <property type="nucleotide sequence ID" value="NZ_BMYV01000001.1"/>
</dbReference>
<reference evidence="3 4" key="1">
    <citation type="journal article" date="2014" name="Int. J. Syst. Evol. Microbiol.">
        <title>Complete genome sequence of Corynebacterium casei LMG S-19264T (=DSM 44701T), isolated from a smear-ripened cheese.</title>
        <authorList>
            <consortium name="US DOE Joint Genome Institute (JGI-PGF)"/>
            <person name="Walter F."/>
            <person name="Albersmeier A."/>
            <person name="Kalinowski J."/>
            <person name="Ruckert C."/>
        </authorList>
    </citation>
    <scope>NUCLEOTIDE SEQUENCE [LARGE SCALE GENOMIC DNA]</scope>
    <source>
        <strain evidence="3 4">KCTC 23968</strain>
    </source>
</reference>
<sequence>MISALSDTEPFVRWLVETGLVVSLLIFGILLIRRPFARWFGANATYALWSLPLIRMCLPVLAIPESWVPAAFRPAAQPAAAVDLAAGLPRTVGQSRPEDLTPFLSDASVFQGSAFQGSDVSILMVILGLWASVAVLWLGYQLYQQRQFKLRLFANSDVTSAALLAEVKSAATRVSLSKSPDVRISHQNVGPLITGVFNPVVVLPKSFETDFNPQQRNFALIHELSHLKRKDLWVACGVLMFRAVNWPNPLVHFASHRLRADQEAACDAYVVKVTGQATTHSYAETLVKAARQTTGNSGKLGQLALSLADTQAGADTEISNGDEI</sequence>
<dbReference type="PANTHER" id="PTHR34978:SF3">
    <property type="entry name" value="SLR0241 PROTEIN"/>
    <property type="match status" value="1"/>
</dbReference>
<organism evidence="3 4">
    <name type="scientific">Litorimonas cladophorae</name>
    <dbReference type="NCBI Taxonomy" id="1220491"/>
    <lineage>
        <taxon>Bacteria</taxon>
        <taxon>Pseudomonadati</taxon>
        <taxon>Pseudomonadota</taxon>
        <taxon>Alphaproteobacteria</taxon>
        <taxon>Maricaulales</taxon>
        <taxon>Robiginitomaculaceae</taxon>
    </lineage>
</organism>
<dbReference type="PANTHER" id="PTHR34978">
    <property type="entry name" value="POSSIBLE SENSOR-TRANSDUCER PROTEIN BLAR"/>
    <property type="match status" value="1"/>
</dbReference>
<dbReference type="CDD" id="cd07341">
    <property type="entry name" value="M56_BlaR1_MecR1_like"/>
    <property type="match status" value="1"/>
</dbReference>
<dbReference type="Pfam" id="PF05569">
    <property type="entry name" value="Peptidase_M56"/>
    <property type="match status" value="1"/>
</dbReference>
<dbReference type="InterPro" id="IPR008756">
    <property type="entry name" value="Peptidase_M56"/>
</dbReference>
<dbReference type="AlphaFoldDB" id="A0A918KGT2"/>
<evidence type="ECO:0000313" key="4">
    <source>
        <dbReference type="Proteomes" id="UP000600865"/>
    </source>
</evidence>
<dbReference type="EMBL" id="BMYV01000001">
    <property type="protein sequence ID" value="GGX62395.1"/>
    <property type="molecule type" value="Genomic_DNA"/>
</dbReference>
<keyword evidence="1" id="KW-1133">Transmembrane helix</keyword>
<proteinExistence type="predicted"/>
<keyword evidence="4" id="KW-1185">Reference proteome</keyword>
<evidence type="ECO:0000259" key="2">
    <source>
        <dbReference type="Pfam" id="PF05569"/>
    </source>
</evidence>
<name>A0A918KGT2_9PROT</name>
<protein>
    <recommendedName>
        <fullName evidence="2">Peptidase M56 domain-containing protein</fullName>
    </recommendedName>
</protein>